<sequence length="142" mass="16436">MKGYIQELNMIRLYVKNVRIKKHHSLESLILKLVVSDGIDEAHVTLFDASDYLIGCTLSEYAEDMKKTDKKTEPDRVRKYIIVQEIKKYELLEVSNVQNEDDGPKQAEIENQERCIYPLAGSSKPKEEEVKRLPGGKIKNKR</sequence>
<reference evidence="3" key="1">
    <citation type="submission" date="2024-07" db="EMBL/GenBank/DDBJ databases">
        <title>Two chromosome-level genome assemblies of Korean endemic species Abeliophyllum distichum and Forsythia ovata (Oleaceae).</title>
        <authorList>
            <person name="Jang H."/>
        </authorList>
    </citation>
    <scope>NUCLEOTIDE SEQUENCE [LARGE SCALE GENOMIC DNA]</scope>
</reference>
<dbReference type="AlphaFoldDB" id="A0ABD1TS77"/>
<dbReference type="EMBL" id="JBFOLJ010000008">
    <property type="protein sequence ID" value="KAL2515403.1"/>
    <property type="molecule type" value="Genomic_DNA"/>
</dbReference>
<keyword evidence="3" id="KW-1185">Reference proteome</keyword>
<evidence type="ECO:0000313" key="2">
    <source>
        <dbReference type="EMBL" id="KAL2515403.1"/>
    </source>
</evidence>
<evidence type="ECO:0000256" key="1">
    <source>
        <dbReference type="SAM" id="MobiDB-lite"/>
    </source>
</evidence>
<feature type="region of interest" description="Disordered" evidence="1">
    <location>
        <begin position="118"/>
        <end position="142"/>
    </location>
</feature>
<evidence type="ECO:0000313" key="3">
    <source>
        <dbReference type="Proteomes" id="UP001604277"/>
    </source>
</evidence>
<accession>A0ABD1TS77</accession>
<proteinExistence type="predicted"/>
<comment type="caution">
    <text evidence="2">The sequence shown here is derived from an EMBL/GenBank/DDBJ whole genome shotgun (WGS) entry which is preliminary data.</text>
</comment>
<name>A0ABD1TS77_9LAMI</name>
<protein>
    <submittedName>
        <fullName evidence="2">Uncharacterized protein</fullName>
    </submittedName>
</protein>
<dbReference type="Proteomes" id="UP001604277">
    <property type="component" value="Unassembled WGS sequence"/>
</dbReference>
<organism evidence="2 3">
    <name type="scientific">Forsythia ovata</name>
    <dbReference type="NCBI Taxonomy" id="205694"/>
    <lineage>
        <taxon>Eukaryota</taxon>
        <taxon>Viridiplantae</taxon>
        <taxon>Streptophyta</taxon>
        <taxon>Embryophyta</taxon>
        <taxon>Tracheophyta</taxon>
        <taxon>Spermatophyta</taxon>
        <taxon>Magnoliopsida</taxon>
        <taxon>eudicotyledons</taxon>
        <taxon>Gunneridae</taxon>
        <taxon>Pentapetalae</taxon>
        <taxon>asterids</taxon>
        <taxon>lamiids</taxon>
        <taxon>Lamiales</taxon>
        <taxon>Oleaceae</taxon>
        <taxon>Forsythieae</taxon>
        <taxon>Forsythia</taxon>
    </lineage>
</organism>
<gene>
    <name evidence="2" type="ORF">Fot_29374</name>
</gene>